<dbReference type="AlphaFoldDB" id="H8KQP7"/>
<dbReference type="InterPro" id="IPR011990">
    <property type="entry name" value="TPR-like_helical_dom_sf"/>
</dbReference>
<dbReference type="InterPro" id="IPR033985">
    <property type="entry name" value="SusD-like_N"/>
</dbReference>
<evidence type="ECO:0000259" key="7">
    <source>
        <dbReference type="Pfam" id="PF07980"/>
    </source>
</evidence>
<feature type="domain" description="RagB/SusD" evidence="7">
    <location>
        <begin position="376"/>
        <end position="528"/>
    </location>
</feature>
<evidence type="ECO:0000256" key="4">
    <source>
        <dbReference type="ARBA" id="ARBA00023136"/>
    </source>
</evidence>
<feature type="signal peptide" evidence="6">
    <location>
        <begin position="1"/>
        <end position="23"/>
    </location>
</feature>
<name>H8KQP7_SOLCM</name>
<protein>
    <submittedName>
        <fullName evidence="9">RagB/SusD family protein</fullName>
    </submittedName>
</protein>
<comment type="similarity">
    <text evidence="2">Belongs to the SusD family.</text>
</comment>
<evidence type="ECO:0000256" key="6">
    <source>
        <dbReference type="SAM" id="SignalP"/>
    </source>
</evidence>
<sequence>MISTYLKKISLASLMAIALTSCINDLDREPFYDVTANVVYKTPAGYKQALAKVYGSFATTGNQGPAGQGDLGGIDEGTSDFLRLFWNAQQLPTDESITAWNGDAGLQDFHLMNWSSDNPFLKGLYNRSYYQITVANEFIRESTDQKLSSRGISGNDATEIKYQAAEARFLRAYQYWVLVDLFGNVPFVDENSAIGADLPIQKDRIALFNYVESELKAVEGLLKDPRTNEYGRADKAAAWALLARLYLNAEVYTGTAKYAEAAVYAKKVIDAGYSLIPKYKNLFVADNNVAAKNEIILSINYDGAKTQGYGGTTFLVNGSVGGAMDKTKSGTSAGWGGHRTTKNLPLQFPTPLNSPDTRAMFVENDGMEINSIITFTQGYASIKFKNLRADGSDSPNMNLGFSDTDFPLFRLGEMYLIVAEVAVRAGNQSEALAAVNTLRARAYESSTAGKLTSINLQEVLNERSRELYWEGFRRTDLIRFNQFVEGSYLWPWKGGASAGASVQDFRKLYPIPSSDVTANPNITQNKGY</sequence>
<evidence type="ECO:0000256" key="1">
    <source>
        <dbReference type="ARBA" id="ARBA00004442"/>
    </source>
</evidence>
<dbReference type="PROSITE" id="PS51257">
    <property type="entry name" value="PROKAR_LIPOPROTEIN"/>
    <property type="match status" value="1"/>
</dbReference>
<dbReference type="GO" id="GO:0009279">
    <property type="term" value="C:cell outer membrane"/>
    <property type="evidence" value="ECO:0007669"/>
    <property type="project" value="UniProtKB-SubCell"/>
</dbReference>
<dbReference type="Gene3D" id="1.10.3780.10">
    <property type="entry name" value="SusD-like"/>
    <property type="match status" value="1"/>
</dbReference>
<keyword evidence="10" id="KW-1185">Reference proteome</keyword>
<evidence type="ECO:0000313" key="9">
    <source>
        <dbReference type="EMBL" id="AFD06785.1"/>
    </source>
</evidence>
<dbReference type="SUPFAM" id="SSF48452">
    <property type="entry name" value="TPR-like"/>
    <property type="match status" value="1"/>
</dbReference>
<dbReference type="Pfam" id="PF07980">
    <property type="entry name" value="SusD_RagB"/>
    <property type="match status" value="1"/>
</dbReference>
<keyword evidence="5" id="KW-0998">Cell outer membrane</keyword>
<dbReference type="STRING" id="929556.Solca_1719"/>
<dbReference type="OrthoDB" id="9783641at2"/>
<dbReference type="Pfam" id="PF14322">
    <property type="entry name" value="SusD-like_3"/>
    <property type="match status" value="1"/>
</dbReference>
<dbReference type="eggNOG" id="COG3637">
    <property type="taxonomic scope" value="Bacteria"/>
</dbReference>
<keyword evidence="4" id="KW-0472">Membrane</keyword>
<dbReference type="RefSeq" id="WP_014680012.1">
    <property type="nucleotide sequence ID" value="NC_017770.1"/>
</dbReference>
<evidence type="ECO:0000256" key="3">
    <source>
        <dbReference type="ARBA" id="ARBA00022729"/>
    </source>
</evidence>
<keyword evidence="3 6" id="KW-0732">Signal</keyword>
<comment type="subcellular location">
    <subcellularLocation>
        <location evidence="1">Cell outer membrane</location>
    </subcellularLocation>
</comment>
<dbReference type="HOGENOM" id="CLU_015553_1_2_10"/>
<gene>
    <name evidence="9" type="ordered locus">Solca_1719</name>
</gene>
<dbReference type="KEGG" id="scn:Solca_1719"/>
<accession>H8KQP7</accession>
<feature type="domain" description="SusD-like N-terminal" evidence="8">
    <location>
        <begin position="112"/>
        <end position="247"/>
    </location>
</feature>
<dbReference type="EMBL" id="CP003349">
    <property type="protein sequence ID" value="AFD06785.1"/>
    <property type="molecule type" value="Genomic_DNA"/>
</dbReference>
<dbReference type="Gene3D" id="1.25.40.10">
    <property type="entry name" value="Tetratricopeptide repeat domain"/>
    <property type="match status" value="1"/>
</dbReference>
<evidence type="ECO:0000259" key="8">
    <source>
        <dbReference type="Pfam" id="PF14322"/>
    </source>
</evidence>
<dbReference type="Gene3D" id="1.25.40.390">
    <property type="match status" value="1"/>
</dbReference>
<evidence type="ECO:0000313" key="10">
    <source>
        <dbReference type="Proteomes" id="UP000007590"/>
    </source>
</evidence>
<evidence type="ECO:0000256" key="5">
    <source>
        <dbReference type="ARBA" id="ARBA00023237"/>
    </source>
</evidence>
<dbReference type="Proteomes" id="UP000007590">
    <property type="component" value="Chromosome"/>
</dbReference>
<proteinExistence type="inferred from homology"/>
<evidence type="ECO:0000256" key="2">
    <source>
        <dbReference type="ARBA" id="ARBA00006275"/>
    </source>
</evidence>
<organism evidence="9 10">
    <name type="scientific">Solitalea canadensis (strain ATCC 29591 / DSM 3403 / JCM 21819 / LMG 8368 / NBRC 15130 / NCIMB 12057 / USAM 9D)</name>
    <name type="common">Flexibacter canadensis</name>
    <dbReference type="NCBI Taxonomy" id="929556"/>
    <lineage>
        <taxon>Bacteria</taxon>
        <taxon>Pseudomonadati</taxon>
        <taxon>Bacteroidota</taxon>
        <taxon>Sphingobacteriia</taxon>
        <taxon>Sphingobacteriales</taxon>
        <taxon>Sphingobacteriaceae</taxon>
        <taxon>Solitalea</taxon>
    </lineage>
</organism>
<feature type="chain" id="PRO_5003613044" evidence="6">
    <location>
        <begin position="24"/>
        <end position="528"/>
    </location>
</feature>
<dbReference type="InterPro" id="IPR012944">
    <property type="entry name" value="SusD_RagB_dom"/>
</dbReference>
<reference evidence="9" key="1">
    <citation type="submission" date="2012-02" db="EMBL/GenBank/DDBJ databases">
        <title>The complete genome of Solitalea canadensis DSM 3403.</title>
        <authorList>
            <consortium name="US DOE Joint Genome Institute (JGI-PGF)"/>
            <person name="Lucas S."/>
            <person name="Copeland A."/>
            <person name="Lapidus A."/>
            <person name="Glavina del Rio T."/>
            <person name="Dalin E."/>
            <person name="Tice H."/>
            <person name="Bruce D."/>
            <person name="Goodwin L."/>
            <person name="Pitluck S."/>
            <person name="Peters L."/>
            <person name="Ovchinnikova G."/>
            <person name="Lu M."/>
            <person name="Kyrpides N."/>
            <person name="Mavromatis K."/>
            <person name="Ivanova N."/>
            <person name="Brettin T."/>
            <person name="Detter J.C."/>
            <person name="Han C."/>
            <person name="Larimer F."/>
            <person name="Land M."/>
            <person name="Hauser L."/>
            <person name="Markowitz V."/>
            <person name="Cheng J.-F."/>
            <person name="Hugenholtz P."/>
            <person name="Woyke T."/>
            <person name="Wu D."/>
            <person name="Spring S."/>
            <person name="Schroeder M."/>
            <person name="Kopitz M."/>
            <person name="Brambilla E."/>
            <person name="Klenk H.-P."/>
            <person name="Eisen J.A."/>
        </authorList>
    </citation>
    <scope>NUCLEOTIDE SEQUENCE</scope>
    <source>
        <strain evidence="9">DSM 3403</strain>
    </source>
</reference>